<sequence length="65" mass="7920">MEKSNRVRKTYNENKESKKGSRKKYEQSQHIVRMGKYAFDRWQAAKTKECLKTNNEMAMYLLDLW</sequence>
<keyword evidence="3" id="KW-1185">Reference proteome</keyword>
<name>A0A9D4MQV2_DREPO</name>
<comment type="caution">
    <text evidence="2">The sequence shown here is derived from an EMBL/GenBank/DDBJ whole genome shotgun (WGS) entry which is preliminary data.</text>
</comment>
<dbReference type="Proteomes" id="UP000828390">
    <property type="component" value="Unassembled WGS sequence"/>
</dbReference>
<accession>A0A9D4MQV2</accession>
<gene>
    <name evidence="2" type="ORF">DPMN_005765</name>
</gene>
<dbReference type="EMBL" id="JAIWYP010000001">
    <property type="protein sequence ID" value="KAH3881838.1"/>
    <property type="molecule type" value="Genomic_DNA"/>
</dbReference>
<proteinExistence type="predicted"/>
<organism evidence="2 3">
    <name type="scientific">Dreissena polymorpha</name>
    <name type="common">Zebra mussel</name>
    <name type="synonym">Mytilus polymorpha</name>
    <dbReference type="NCBI Taxonomy" id="45954"/>
    <lineage>
        <taxon>Eukaryota</taxon>
        <taxon>Metazoa</taxon>
        <taxon>Spiralia</taxon>
        <taxon>Lophotrochozoa</taxon>
        <taxon>Mollusca</taxon>
        <taxon>Bivalvia</taxon>
        <taxon>Autobranchia</taxon>
        <taxon>Heteroconchia</taxon>
        <taxon>Euheterodonta</taxon>
        <taxon>Imparidentia</taxon>
        <taxon>Neoheterodontei</taxon>
        <taxon>Myida</taxon>
        <taxon>Dreissenoidea</taxon>
        <taxon>Dreissenidae</taxon>
        <taxon>Dreissena</taxon>
    </lineage>
</organism>
<reference evidence="2" key="1">
    <citation type="journal article" date="2019" name="bioRxiv">
        <title>The Genome of the Zebra Mussel, Dreissena polymorpha: A Resource for Invasive Species Research.</title>
        <authorList>
            <person name="McCartney M.A."/>
            <person name="Auch B."/>
            <person name="Kono T."/>
            <person name="Mallez S."/>
            <person name="Zhang Y."/>
            <person name="Obille A."/>
            <person name="Becker A."/>
            <person name="Abrahante J.E."/>
            <person name="Garbe J."/>
            <person name="Badalamenti J.P."/>
            <person name="Herman A."/>
            <person name="Mangelson H."/>
            <person name="Liachko I."/>
            <person name="Sullivan S."/>
            <person name="Sone E.D."/>
            <person name="Koren S."/>
            <person name="Silverstein K.A.T."/>
            <person name="Beckman K.B."/>
            <person name="Gohl D.M."/>
        </authorList>
    </citation>
    <scope>NUCLEOTIDE SEQUENCE</scope>
    <source>
        <strain evidence="2">Duluth1</strain>
        <tissue evidence="2">Whole animal</tissue>
    </source>
</reference>
<feature type="region of interest" description="Disordered" evidence="1">
    <location>
        <begin position="1"/>
        <end position="27"/>
    </location>
</feature>
<dbReference type="AlphaFoldDB" id="A0A9D4MQV2"/>
<evidence type="ECO:0000313" key="2">
    <source>
        <dbReference type="EMBL" id="KAH3881838.1"/>
    </source>
</evidence>
<protein>
    <submittedName>
        <fullName evidence="2">Uncharacterized protein</fullName>
    </submittedName>
</protein>
<evidence type="ECO:0000313" key="3">
    <source>
        <dbReference type="Proteomes" id="UP000828390"/>
    </source>
</evidence>
<reference evidence="2" key="2">
    <citation type="submission" date="2020-11" db="EMBL/GenBank/DDBJ databases">
        <authorList>
            <person name="McCartney M.A."/>
            <person name="Auch B."/>
            <person name="Kono T."/>
            <person name="Mallez S."/>
            <person name="Becker A."/>
            <person name="Gohl D.M."/>
            <person name="Silverstein K.A.T."/>
            <person name="Koren S."/>
            <person name="Bechman K.B."/>
            <person name="Herman A."/>
            <person name="Abrahante J.E."/>
            <person name="Garbe J."/>
        </authorList>
    </citation>
    <scope>NUCLEOTIDE SEQUENCE</scope>
    <source>
        <strain evidence="2">Duluth1</strain>
        <tissue evidence="2">Whole animal</tissue>
    </source>
</reference>
<evidence type="ECO:0000256" key="1">
    <source>
        <dbReference type="SAM" id="MobiDB-lite"/>
    </source>
</evidence>